<dbReference type="SMART" id="SM00421">
    <property type="entry name" value="HTH_LUXR"/>
    <property type="match status" value="1"/>
</dbReference>
<reference evidence="5 6" key="1">
    <citation type="submission" date="2017-04" db="EMBL/GenBank/DDBJ databases">
        <authorList>
            <person name="Afonso C.L."/>
            <person name="Miller P.J."/>
            <person name="Scott M.A."/>
            <person name="Spackman E."/>
            <person name="Goraichik I."/>
            <person name="Dimitrov K.M."/>
            <person name="Suarez D.L."/>
            <person name="Swayne D.E."/>
        </authorList>
    </citation>
    <scope>NUCLEOTIDE SEQUENCE [LARGE SCALE GENOMIC DNA]</scope>
    <source>
        <strain evidence="5">LMG 28154</strain>
    </source>
</reference>
<dbReference type="InterPro" id="IPR036388">
    <property type="entry name" value="WH-like_DNA-bd_sf"/>
</dbReference>
<dbReference type="InterPro" id="IPR027417">
    <property type="entry name" value="P-loop_NTPase"/>
</dbReference>
<dbReference type="Gene3D" id="1.25.40.10">
    <property type="entry name" value="Tetratricopeptide repeat domain"/>
    <property type="match status" value="1"/>
</dbReference>
<dbReference type="PANTHER" id="PTHR44688:SF25">
    <property type="entry name" value="HTH LUXR-TYPE DOMAIN-CONTAINING PROTEIN"/>
    <property type="match status" value="1"/>
</dbReference>
<gene>
    <name evidence="5" type="ORF">BSIN_3287</name>
</gene>
<dbReference type="InterPro" id="IPR059106">
    <property type="entry name" value="WHD_MalT"/>
</dbReference>
<evidence type="ECO:0000313" key="6">
    <source>
        <dbReference type="Proteomes" id="UP000198460"/>
    </source>
</evidence>
<evidence type="ECO:0000256" key="2">
    <source>
        <dbReference type="ARBA" id="ARBA00023125"/>
    </source>
</evidence>
<dbReference type="AlphaFoldDB" id="A0A238H4I6"/>
<keyword evidence="3" id="KW-0804">Transcription</keyword>
<dbReference type="GO" id="GO:0003677">
    <property type="term" value="F:DNA binding"/>
    <property type="evidence" value="ECO:0007669"/>
    <property type="project" value="UniProtKB-KW"/>
</dbReference>
<dbReference type="Pfam" id="PF17874">
    <property type="entry name" value="TPR_MalT"/>
    <property type="match status" value="1"/>
</dbReference>
<organism evidence="5 6">
    <name type="scientific">Burkholderia singularis</name>
    <dbReference type="NCBI Taxonomy" id="1503053"/>
    <lineage>
        <taxon>Bacteria</taxon>
        <taxon>Pseudomonadati</taxon>
        <taxon>Pseudomonadota</taxon>
        <taxon>Betaproteobacteria</taxon>
        <taxon>Burkholderiales</taxon>
        <taxon>Burkholderiaceae</taxon>
        <taxon>Burkholderia</taxon>
        <taxon>pseudomallei group</taxon>
    </lineage>
</organism>
<dbReference type="Gene3D" id="1.10.10.10">
    <property type="entry name" value="Winged helix-like DNA-binding domain superfamily/Winged helix DNA-binding domain"/>
    <property type="match status" value="1"/>
</dbReference>
<accession>A0A238H4I6</accession>
<dbReference type="GO" id="GO:0006355">
    <property type="term" value="P:regulation of DNA-templated transcription"/>
    <property type="evidence" value="ECO:0007669"/>
    <property type="project" value="InterPro"/>
</dbReference>
<feature type="domain" description="HTH luxR-type" evidence="4">
    <location>
        <begin position="809"/>
        <end position="874"/>
    </location>
</feature>
<dbReference type="SUPFAM" id="SSF48452">
    <property type="entry name" value="TPR-like"/>
    <property type="match status" value="1"/>
</dbReference>
<evidence type="ECO:0000313" key="5">
    <source>
        <dbReference type="EMBL" id="SMG00219.1"/>
    </source>
</evidence>
<dbReference type="Proteomes" id="UP000198460">
    <property type="component" value="Unassembled WGS sequence"/>
</dbReference>
<protein>
    <submittedName>
        <fullName evidence="5">Regulatory protein, LuxR:Tetratricopeptide TPR_4</fullName>
    </submittedName>
</protein>
<dbReference type="PRINTS" id="PR00038">
    <property type="entry name" value="HTHLUXR"/>
</dbReference>
<dbReference type="Pfam" id="PF00196">
    <property type="entry name" value="GerE"/>
    <property type="match status" value="1"/>
</dbReference>
<dbReference type="SUPFAM" id="SSF46894">
    <property type="entry name" value="C-terminal effector domain of the bipartite response regulators"/>
    <property type="match status" value="1"/>
</dbReference>
<evidence type="ECO:0000256" key="1">
    <source>
        <dbReference type="ARBA" id="ARBA00023015"/>
    </source>
</evidence>
<dbReference type="EMBL" id="FXAN01000051">
    <property type="protein sequence ID" value="SMG00219.1"/>
    <property type="molecule type" value="Genomic_DNA"/>
</dbReference>
<keyword evidence="2" id="KW-0238">DNA-binding</keyword>
<dbReference type="Pfam" id="PF25873">
    <property type="entry name" value="WHD_MalT"/>
    <property type="match status" value="1"/>
</dbReference>
<evidence type="ECO:0000256" key="3">
    <source>
        <dbReference type="ARBA" id="ARBA00023163"/>
    </source>
</evidence>
<proteinExistence type="predicted"/>
<dbReference type="PROSITE" id="PS50043">
    <property type="entry name" value="HTH_LUXR_2"/>
    <property type="match status" value="1"/>
</dbReference>
<name>A0A238H4I6_9BURK</name>
<sequence length="877" mass="96987">MLRSRVCERICHAGMAKLVVVHAPAGFGKTTAMLQSCARFEAEGIGTAWLTLDRADNDAPRFLAGLSRAVARIAGDDDFGTATAHAMEALEHYPAPFVLFFDDFELLQEPAVLDLVREIIDHLPRLGLLVIGSRVLPDLRLGRLRARGQLVEVDAKHLRFSVEETAEFFCRRGMPLAPRALAQLHDKTEGWVAALWLASIALERYATDDESGDFVARFSGSHRAIADYLAEDVLAHQSAEVREFLLRTSILRQLTTPLCQALDPSANCARVLGELEVANVFLTPVQSFSGDTEPAWRYHRLFADFLQAQLHRQHPDEFARLHLLASGWYEAAGRPVPAIDHAIDGGDLPHALNLLAQHAENFLSQGRLRLMARWFAAIPEAALRGHPLLQVIAAWVTCFTQGAGKAMAQLDRSEEWRSDSADVHAHLNALRPLLLAMLDRYEDAYAIGRDSMRRLPSCKPFADSVLINTMASVASVMGESSEAHRLLDAARAGRGTSDFVRAYTEAMEGLLDLQEGQLRQATARLRMVLLSDAHGNGYQHYSGNAWAGVLYASAIYETNQLEEAEHWLNIYLPLARDVSLPDHMIASHSMRARIAFFRGDIDAAVRVLTELEYLGHHRHLPRVVCSARLERAHIFMLQGKAQDAREELERANDPELWARVSHQRLPAHETDDIAIGNLRWNIRFGDAQASLPHIAHELAEAEAGACRRRALKLRVLQAMALQRCGDLSGALQGIAAVLRQACSEGFMRLILDEGDAIGLLLHRLHARRANDGAPHGGDPLFDDYLQRLIAAAGPTPLLEAEAVATALPADVLAEPLTHKETRVLQLLAEGYSNSALAEKLFVCDSTVRTHLRNINMKLGAKNRTQAVAIARKLSIIR</sequence>
<evidence type="ECO:0000259" key="4">
    <source>
        <dbReference type="PROSITE" id="PS50043"/>
    </source>
</evidence>
<dbReference type="CDD" id="cd06170">
    <property type="entry name" value="LuxR_C_like"/>
    <property type="match status" value="1"/>
</dbReference>
<dbReference type="InterPro" id="IPR000792">
    <property type="entry name" value="Tscrpt_reg_LuxR_C"/>
</dbReference>
<dbReference type="PANTHER" id="PTHR44688">
    <property type="entry name" value="DNA-BINDING TRANSCRIPTIONAL ACTIVATOR DEVR_DOSR"/>
    <property type="match status" value="1"/>
</dbReference>
<dbReference type="InterPro" id="IPR041617">
    <property type="entry name" value="TPR_MalT"/>
</dbReference>
<dbReference type="InterPro" id="IPR016032">
    <property type="entry name" value="Sig_transdc_resp-reg_C-effctor"/>
</dbReference>
<dbReference type="InterPro" id="IPR011990">
    <property type="entry name" value="TPR-like_helical_dom_sf"/>
</dbReference>
<keyword evidence="1" id="KW-0805">Transcription regulation</keyword>
<dbReference type="SUPFAM" id="SSF52540">
    <property type="entry name" value="P-loop containing nucleoside triphosphate hydrolases"/>
    <property type="match status" value="1"/>
</dbReference>